<dbReference type="PANTHER" id="PTHR31972">
    <property type="entry name" value="EXPRESSED PROTEIN"/>
    <property type="match status" value="1"/>
</dbReference>
<comment type="cofactor">
    <cofactor evidence="1">
        <name>Mn(2+)</name>
        <dbReference type="ChEBI" id="CHEBI:29035"/>
    </cofactor>
</comment>
<feature type="domain" description="PPM-type phosphatase" evidence="10">
    <location>
        <begin position="60"/>
        <end position="419"/>
    </location>
</feature>
<keyword evidence="8" id="KW-0464">Manganese</keyword>
<dbReference type="CDD" id="cd00143">
    <property type="entry name" value="PP2Cc"/>
    <property type="match status" value="1"/>
</dbReference>
<dbReference type="OrthoDB" id="10264738at2759"/>
<evidence type="ECO:0000256" key="1">
    <source>
        <dbReference type="ARBA" id="ARBA00001936"/>
    </source>
</evidence>
<dbReference type="PROSITE" id="PS01032">
    <property type="entry name" value="PPM_1"/>
    <property type="match status" value="1"/>
</dbReference>
<keyword evidence="4" id="KW-0479">Metal-binding</keyword>
<gene>
    <name evidence="11" type="ORF">Tsubulata_040754</name>
</gene>
<evidence type="ECO:0000256" key="2">
    <source>
        <dbReference type="ARBA" id="ARBA00001946"/>
    </source>
</evidence>
<dbReference type="EMBL" id="JAKUCV010006533">
    <property type="protein sequence ID" value="KAJ4826955.1"/>
    <property type="molecule type" value="Genomic_DNA"/>
</dbReference>
<dbReference type="GO" id="GO:0004722">
    <property type="term" value="F:protein serine/threonine phosphatase activity"/>
    <property type="evidence" value="ECO:0007669"/>
    <property type="project" value="UniProtKB-EC"/>
</dbReference>
<comment type="cofactor">
    <cofactor evidence="2">
        <name>Mg(2+)</name>
        <dbReference type="ChEBI" id="CHEBI:18420"/>
    </cofactor>
</comment>
<evidence type="ECO:0000256" key="8">
    <source>
        <dbReference type="ARBA" id="ARBA00023211"/>
    </source>
</evidence>
<dbReference type="PANTHER" id="PTHR31972:SF11">
    <property type="entry name" value="DUF868 DOMAIN-CONTAINING PROTEIN"/>
    <property type="match status" value="1"/>
</dbReference>
<keyword evidence="12" id="KW-1185">Reference proteome</keyword>
<proteinExistence type="inferred from homology"/>
<accession>A0A9Q0F9Y9</accession>
<evidence type="ECO:0000313" key="11">
    <source>
        <dbReference type="EMBL" id="KAJ4826955.1"/>
    </source>
</evidence>
<dbReference type="Proteomes" id="UP001141552">
    <property type="component" value="Unassembled WGS sequence"/>
</dbReference>
<comment type="caution">
    <text evidence="11">The sequence shown here is derived from an EMBL/GenBank/DDBJ whole genome shotgun (WGS) entry which is preliminary data.</text>
</comment>
<sequence length="705" mass="78415">MATETDKKPTQEMHCNAPLAVSSLKRKRPPQIEIPRVLQEIKKFEDLTPRTEAICFGEAGVGVSAIKGKKKFMEDRHRVISSLRGNCNGGFFGVYDGHGGKKAAEFVAENLHTNILEMMVNCTGNVSKEEAVKAAYLKTDKDFLEQGVVSGACCVTALIEGQQVVISNLGDCRAVLCRGGVAEALTRDHKPEDKHERTRIEDKGGFVHFHRGAWRVHGVLAVSRSIGDAHLKDWVLGEPDTRILPLTPDMEFLVLASDGLWEEVGNQEAVDIITGFCMPDKRLGPKRGATESEDGDYGCVNVSPSSKLRRVSLVKQQKVLRHRQPADVSWKDTKDDFRCENESPPSKLRRISLVKRINMKEEESPPIQVEIGCKSRPAPSTLVAACKELVNLAVSRGIPACFSTMERQTDEVAGIVTRSGQSVFMSVYLTKLAGQCRLITITWCKNLLLHGLSVSVQATNGKELCHCKVQVKPWSFWRKQGFKQFVIDGKTVDVAWDLTAAKFNGKTEPRSDYYVAIVCDEEVVLVVGDLKKDAYRKTRCRPALIEPILVSRKEHVFGKNRFTTRVKFHEKEKFHDISLECSSTKSSSIIGGLDPQLEVKVDGQLAIQIKHLQWKFRGNESINVSDFRVEVYWDVHDWVFGSGPKHGLFLFKPVSLSSPSPSPSTSSPPSSLSTHQEVVNFASGEDDHGNGSSSFCLFLHAWKEE</sequence>
<evidence type="ECO:0000259" key="10">
    <source>
        <dbReference type="PROSITE" id="PS51746"/>
    </source>
</evidence>
<dbReference type="AlphaFoldDB" id="A0A9Q0F9Y9"/>
<reference evidence="11" key="2">
    <citation type="journal article" date="2023" name="Plants (Basel)">
        <title>Annotation of the Turnera subulata (Passifloraceae) Draft Genome Reveals the S-Locus Evolved after the Divergence of Turneroideae from Passifloroideae in a Stepwise Manner.</title>
        <authorList>
            <person name="Henning P.M."/>
            <person name="Roalson E.H."/>
            <person name="Mir W."/>
            <person name="McCubbin A.G."/>
            <person name="Shore J.S."/>
        </authorList>
    </citation>
    <scope>NUCLEOTIDE SEQUENCE</scope>
    <source>
        <strain evidence="11">F60SS</strain>
    </source>
</reference>
<dbReference type="EC" id="3.1.3.16" evidence="3"/>
<dbReference type="GO" id="GO:0046872">
    <property type="term" value="F:metal ion binding"/>
    <property type="evidence" value="ECO:0007669"/>
    <property type="project" value="UniProtKB-KW"/>
</dbReference>
<dbReference type="Gene3D" id="3.60.40.10">
    <property type="entry name" value="PPM-type phosphatase domain"/>
    <property type="match status" value="1"/>
</dbReference>
<dbReference type="Pfam" id="PF00481">
    <property type="entry name" value="PP2C"/>
    <property type="match status" value="1"/>
</dbReference>
<evidence type="ECO:0000256" key="9">
    <source>
        <dbReference type="RuleBase" id="RU003465"/>
    </source>
</evidence>
<keyword evidence="5 9" id="KW-0378">Hydrolase</keyword>
<dbReference type="InterPro" id="IPR008586">
    <property type="entry name" value="DUF868_pln"/>
</dbReference>
<reference evidence="11" key="1">
    <citation type="submission" date="2022-02" db="EMBL/GenBank/DDBJ databases">
        <authorList>
            <person name="Henning P.M."/>
            <person name="McCubbin A.G."/>
            <person name="Shore J.S."/>
        </authorList>
    </citation>
    <scope>NUCLEOTIDE SEQUENCE</scope>
    <source>
        <strain evidence="11">F60SS</strain>
        <tissue evidence="11">Leaves</tissue>
    </source>
</reference>
<evidence type="ECO:0000256" key="6">
    <source>
        <dbReference type="ARBA" id="ARBA00022842"/>
    </source>
</evidence>
<dbReference type="InterPro" id="IPR036457">
    <property type="entry name" value="PPM-type-like_dom_sf"/>
</dbReference>
<evidence type="ECO:0000313" key="12">
    <source>
        <dbReference type="Proteomes" id="UP001141552"/>
    </source>
</evidence>
<evidence type="ECO:0000256" key="4">
    <source>
        <dbReference type="ARBA" id="ARBA00022723"/>
    </source>
</evidence>
<keyword evidence="7 9" id="KW-0904">Protein phosphatase</keyword>
<dbReference type="Pfam" id="PF05910">
    <property type="entry name" value="DUF868"/>
    <property type="match status" value="1"/>
</dbReference>
<evidence type="ECO:0000256" key="3">
    <source>
        <dbReference type="ARBA" id="ARBA00013081"/>
    </source>
</evidence>
<dbReference type="PROSITE" id="PS51746">
    <property type="entry name" value="PPM_2"/>
    <property type="match status" value="1"/>
</dbReference>
<comment type="similarity">
    <text evidence="9">Belongs to the PP2C family.</text>
</comment>
<keyword evidence="6" id="KW-0460">Magnesium</keyword>
<dbReference type="InterPro" id="IPR000222">
    <property type="entry name" value="PP2C_BS"/>
</dbReference>
<organism evidence="11 12">
    <name type="scientific">Turnera subulata</name>
    <dbReference type="NCBI Taxonomy" id="218843"/>
    <lineage>
        <taxon>Eukaryota</taxon>
        <taxon>Viridiplantae</taxon>
        <taxon>Streptophyta</taxon>
        <taxon>Embryophyta</taxon>
        <taxon>Tracheophyta</taxon>
        <taxon>Spermatophyta</taxon>
        <taxon>Magnoliopsida</taxon>
        <taxon>eudicotyledons</taxon>
        <taxon>Gunneridae</taxon>
        <taxon>Pentapetalae</taxon>
        <taxon>rosids</taxon>
        <taxon>fabids</taxon>
        <taxon>Malpighiales</taxon>
        <taxon>Passifloraceae</taxon>
        <taxon>Turnera</taxon>
    </lineage>
</organism>
<name>A0A9Q0F9Y9_9ROSI</name>
<dbReference type="SUPFAM" id="SSF81606">
    <property type="entry name" value="PP2C-like"/>
    <property type="match status" value="1"/>
</dbReference>
<dbReference type="SMART" id="SM00332">
    <property type="entry name" value="PP2Cc"/>
    <property type="match status" value="1"/>
</dbReference>
<evidence type="ECO:0000256" key="7">
    <source>
        <dbReference type="ARBA" id="ARBA00022912"/>
    </source>
</evidence>
<dbReference type="InterPro" id="IPR001932">
    <property type="entry name" value="PPM-type_phosphatase-like_dom"/>
</dbReference>
<protein>
    <recommendedName>
        <fullName evidence="3">protein-serine/threonine phosphatase</fullName>
        <ecNumber evidence="3">3.1.3.16</ecNumber>
    </recommendedName>
</protein>
<evidence type="ECO:0000256" key="5">
    <source>
        <dbReference type="ARBA" id="ARBA00022801"/>
    </source>
</evidence>